<dbReference type="InterPro" id="IPR056935">
    <property type="entry name" value="Rv0428c-like_C"/>
</dbReference>
<gene>
    <name evidence="4" type="ORF">K040078D81_04320</name>
</gene>
<name>A0ABQ0B4E6_9FIRM</name>
<dbReference type="Gene3D" id="3.40.630.30">
    <property type="match status" value="1"/>
</dbReference>
<dbReference type="Proteomes" id="UP001600943">
    <property type="component" value="Unassembled WGS sequence"/>
</dbReference>
<dbReference type="CDD" id="cd04301">
    <property type="entry name" value="NAT_SF"/>
    <property type="match status" value="1"/>
</dbReference>
<dbReference type="SUPFAM" id="SSF55729">
    <property type="entry name" value="Acyl-CoA N-acyltransferases (Nat)"/>
    <property type="match status" value="1"/>
</dbReference>
<sequence>MTEMPLVVSFEDKAETHMNSKIKIIEDLSLNAWPSHQMQIYDGWILRFSYFYTHRTNCVEQIGPSAIPLMDKIAYCEEIYARWGTPTIFKINPLMDSSFDQKLMERGYHIAHTTEVMTMNLEKYMVQKPLRPVFLSREISPDWLNGLFSLKGTENEIHKKIVPSMYRAIPKDTIFASIYDGGKIIGTGLGILDRDHVGIYAIHVAEEYRRQHLGESICRSILNSAIDEGATEAYLQVVEGNVGARKLYERLGFAYFYTYWFRQESCRPFSQDIYPDTISRG</sequence>
<evidence type="ECO:0000259" key="3">
    <source>
        <dbReference type="PROSITE" id="PS51186"/>
    </source>
</evidence>
<protein>
    <submittedName>
        <fullName evidence="4">GNAT family N-acetyltransferase</fullName>
    </submittedName>
</protein>
<evidence type="ECO:0000313" key="5">
    <source>
        <dbReference type="Proteomes" id="UP001600943"/>
    </source>
</evidence>
<accession>A0ABQ0B4E6</accession>
<keyword evidence="2" id="KW-0012">Acyltransferase</keyword>
<organism evidence="4 5">
    <name type="scientific">Blautia hominis</name>
    <dbReference type="NCBI Taxonomy" id="2025493"/>
    <lineage>
        <taxon>Bacteria</taxon>
        <taxon>Bacillati</taxon>
        <taxon>Bacillota</taxon>
        <taxon>Clostridia</taxon>
        <taxon>Lachnospirales</taxon>
        <taxon>Lachnospiraceae</taxon>
        <taxon>Blautia</taxon>
    </lineage>
</organism>
<dbReference type="InterPro" id="IPR016181">
    <property type="entry name" value="Acyl_CoA_acyltransferase"/>
</dbReference>
<dbReference type="RefSeq" id="WP_330688297.1">
    <property type="nucleotide sequence ID" value="NZ_BAABYW010000001.1"/>
</dbReference>
<comment type="caution">
    <text evidence="4">The sequence shown here is derived from an EMBL/GenBank/DDBJ whole genome shotgun (WGS) entry which is preliminary data.</text>
</comment>
<dbReference type="PANTHER" id="PTHR43420:SF12">
    <property type="entry name" value="N-ACETYLTRANSFERASE DOMAIN-CONTAINING PROTEIN"/>
    <property type="match status" value="1"/>
</dbReference>
<keyword evidence="1" id="KW-0808">Transferase</keyword>
<reference evidence="4 5" key="1">
    <citation type="submission" date="2024-04" db="EMBL/GenBank/DDBJ databases">
        <title>Defined microbial consortia suppress multidrug-resistant proinflammatory Enterobacteriaceae via ecological control.</title>
        <authorList>
            <person name="Furuichi M."/>
            <person name="Kawaguchi T."/>
            <person name="Pust M."/>
            <person name="Yasuma K."/>
            <person name="Plichta D."/>
            <person name="Hasegawa N."/>
            <person name="Ohya T."/>
            <person name="Bhattarai S."/>
            <person name="Sasajima S."/>
            <person name="Aoto Y."/>
            <person name="Tuganbaev T."/>
            <person name="Yaginuma M."/>
            <person name="Ueda M."/>
            <person name="Okahashi N."/>
            <person name="Amafuji K."/>
            <person name="Kiridooshi Y."/>
            <person name="Sugita K."/>
            <person name="Strazar M."/>
            <person name="Skelly A."/>
            <person name="Suda W."/>
            <person name="Hattori M."/>
            <person name="Nakamoto N."/>
            <person name="Caballero S."/>
            <person name="Norman J."/>
            <person name="Olle B."/>
            <person name="Tanoue T."/>
            <person name="Arita M."/>
            <person name="Bucci V."/>
            <person name="Atarashi K."/>
            <person name="Xavier R."/>
            <person name="Honda K."/>
        </authorList>
    </citation>
    <scope>NUCLEOTIDE SEQUENCE [LARGE SCALE GENOMIC DNA]</scope>
    <source>
        <strain evidence="5">k04-0078-D8-1</strain>
    </source>
</reference>
<dbReference type="InterPro" id="IPR050680">
    <property type="entry name" value="YpeA/RimI_acetyltransf"/>
</dbReference>
<evidence type="ECO:0000313" key="4">
    <source>
        <dbReference type="EMBL" id="GAA6406315.1"/>
    </source>
</evidence>
<dbReference type="Pfam" id="PF24553">
    <property type="entry name" value="Rv0428c_C"/>
    <property type="match status" value="1"/>
</dbReference>
<keyword evidence="5" id="KW-1185">Reference proteome</keyword>
<evidence type="ECO:0000256" key="2">
    <source>
        <dbReference type="ARBA" id="ARBA00023315"/>
    </source>
</evidence>
<dbReference type="PROSITE" id="PS51186">
    <property type="entry name" value="GNAT"/>
    <property type="match status" value="1"/>
</dbReference>
<dbReference type="EMBL" id="BAABYW010000001">
    <property type="protein sequence ID" value="GAA6406315.1"/>
    <property type="molecule type" value="Genomic_DNA"/>
</dbReference>
<feature type="domain" description="N-acetyltransferase" evidence="3">
    <location>
        <begin position="134"/>
        <end position="274"/>
    </location>
</feature>
<dbReference type="PANTHER" id="PTHR43420">
    <property type="entry name" value="ACETYLTRANSFERASE"/>
    <property type="match status" value="1"/>
</dbReference>
<dbReference type="InterPro" id="IPR000182">
    <property type="entry name" value="GNAT_dom"/>
</dbReference>
<evidence type="ECO:0000256" key="1">
    <source>
        <dbReference type="ARBA" id="ARBA00022679"/>
    </source>
</evidence>
<proteinExistence type="predicted"/>